<gene>
    <name evidence="2" type="ORF">OXH18_05345</name>
</gene>
<dbReference type="EMBL" id="CP113797">
    <property type="protein sequence ID" value="WAL61417.1"/>
    <property type="molecule type" value="Genomic_DNA"/>
</dbReference>
<sequence length="306" mass="34550">MKGWESQFGAQRDWVWRGWQVRYTYLRSPLVSSSSTPLLLLHGFGSALTQWHENLLPLSRSHPVYALDLMGFGGSEKAAANYSVGFWVEQVYEFWRTFIGRPIVLIGHSLGALVALTAAVAHPEMVQELVLLTLPAARQELLTGRMQALAGKLEALVMTSLFTRLVFYFIRRPRVIRAVLRAVYVNQERVTEELVQRFLQPGFDRGAVRALTRLTKARTRSDFARATKDLLAEVQVPILLLWGANDRVIPLTWGRQLPTLNPQLKLVEIPDAGHCPYDECAECVNAEILAWLSDRSSTVAPLTEKR</sequence>
<evidence type="ECO:0000313" key="3">
    <source>
        <dbReference type="Proteomes" id="UP001163152"/>
    </source>
</evidence>
<dbReference type="AlphaFoldDB" id="A0A9E8ZEB7"/>
<dbReference type="RefSeq" id="WP_268611371.1">
    <property type="nucleotide sequence ID" value="NZ_CP113797.1"/>
</dbReference>
<dbReference type="PRINTS" id="PR00111">
    <property type="entry name" value="ABHYDROLASE"/>
</dbReference>
<dbReference type="SUPFAM" id="SSF53474">
    <property type="entry name" value="alpha/beta-Hydrolases"/>
    <property type="match status" value="1"/>
</dbReference>
<dbReference type="PANTHER" id="PTHR46438:SF2">
    <property type="entry name" value="ALPHA_BETA-HYDROLASES SUPERFAMILY PROTEIN"/>
    <property type="match status" value="1"/>
</dbReference>
<dbReference type="PANTHER" id="PTHR46438">
    <property type="entry name" value="ALPHA/BETA-HYDROLASES SUPERFAMILY PROTEIN"/>
    <property type="match status" value="1"/>
</dbReference>
<dbReference type="Proteomes" id="UP001163152">
    <property type="component" value="Chromosome"/>
</dbReference>
<keyword evidence="2" id="KW-0378">Hydrolase</keyword>
<dbReference type="GO" id="GO:0016787">
    <property type="term" value="F:hydrolase activity"/>
    <property type="evidence" value="ECO:0007669"/>
    <property type="project" value="UniProtKB-KW"/>
</dbReference>
<organism evidence="2 3">
    <name type="scientific">Thermocoleostomius sinensis A174</name>
    <dbReference type="NCBI Taxonomy" id="2016057"/>
    <lineage>
        <taxon>Bacteria</taxon>
        <taxon>Bacillati</taxon>
        <taxon>Cyanobacteriota</taxon>
        <taxon>Cyanophyceae</taxon>
        <taxon>Oculatellales</taxon>
        <taxon>Oculatellaceae</taxon>
        <taxon>Thermocoleostomius</taxon>
    </lineage>
</organism>
<dbReference type="KEGG" id="tsin:OXH18_05345"/>
<keyword evidence="3" id="KW-1185">Reference proteome</keyword>
<accession>A0A9E8ZEB7</accession>
<dbReference type="Pfam" id="PF00561">
    <property type="entry name" value="Abhydrolase_1"/>
    <property type="match status" value="1"/>
</dbReference>
<name>A0A9E8ZEB7_9CYAN</name>
<evidence type="ECO:0000313" key="2">
    <source>
        <dbReference type="EMBL" id="WAL61417.1"/>
    </source>
</evidence>
<proteinExistence type="predicted"/>
<reference evidence="2" key="1">
    <citation type="submission" date="2022-12" db="EMBL/GenBank/DDBJ databases">
        <title>Polyphasic identification of a Novel Hot-Spring Cyanobacterium Ocullathermofonsia sinensis gen nov. sp. nov. and Genomic Insights on its Adaptations to the Thermal Habitat.</title>
        <authorList>
            <person name="Daroch M."/>
            <person name="Tang J."/>
            <person name="Jiang Y."/>
        </authorList>
    </citation>
    <scope>NUCLEOTIDE SEQUENCE</scope>
    <source>
        <strain evidence="2">PKUAC-SCTA174</strain>
    </source>
</reference>
<feature type="domain" description="AB hydrolase-1" evidence="1">
    <location>
        <begin position="37"/>
        <end position="279"/>
    </location>
</feature>
<dbReference type="InterPro" id="IPR000073">
    <property type="entry name" value="AB_hydrolase_1"/>
</dbReference>
<dbReference type="InterPro" id="IPR029058">
    <property type="entry name" value="AB_hydrolase_fold"/>
</dbReference>
<protein>
    <submittedName>
        <fullName evidence="2">Alpha/beta fold hydrolase</fullName>
    </submittedName>
</protein>
<evidence type="ECO:0000259" key="1">
    <source>
        <dbReference type="Pfam" id="PF00561"/>
    </source>
</evidence>
<dbReference type="Gene3D" id="3.40.50.1820">
    <property type="entry name" value="alpha/beta hydrolase"/>
    <property type="match status" value="1"/>
</dbReference>